<dbReference type="Gene3D" id="2.60.450.10">
    <property type="entry name" value="Lipopolysaccharide (LPS) transport protein A like domain"/>
    <property type="match status" value="1"/>
</dbReference>
<evidence type="ECO:0000256" key="5">
    <source>
        <dbReference type="SAM" id="MobiDB-lite"/>
    </source>
</evidence>
<dbReference type="PANTHER" id="PTHR30189:SF1">
    <property type="entry name" value="LPS-ASSEMBLY PROTEIN LPTD"/>
    <property type="match status" value="1"/>
</dbReference>
<dbReference type="HAMAP" id="MF_01411">
    <property type="entry name" value="LPS_assembly_LptD"/>
    <property type="match status" value="1"/>
</dbReference>
<organism evidence="8 9">
    <name type="scientific">Zoogloea oryzae</name>
    <dbReference type="NCBI Taxonomy" id="310767"/>
    <lineage>
        <taxon>Bacteria</taxon>
        <taxon>Pseudomonadati</taxon>
        <taxon>Pseudomonadota</taxon>
        <taxon>Betaproteobacteria</taxon>
        <taxon>Rhodocyclales</taxon>
        <taxon>Zoogloeaceae</taxon>
        <taxon>Zoogloea</taxon>
    </lineage>
</organism>
<sequence length="841" mass="92837" precursor="true">MKPRTQLRFLSIALFALWGRAGAETLPPFFVSPALLGPAPTPAAAPAVSDPAPAVVSDKQALKPAPTPAAATSRPAAKAADKPVSPARVSRGVPVAVAPAPVQALKPGTTVITGDKVSGLQDVDAVAEGAAELRRDNTRVEGDKLHYFELTDEVEATGNVKVTRGGDRMSGPHMRMKVEEQVGTFDSPEYVISRPGRPAPPGQILLPGQSVPRAQQPLTGHGSAESLELEGENQFRFLNGTWTSCKPERPDWYIRANELQLDYDREVGEAKGGTLVFKGLPLGYLPWADFPLSEARRSGVLSPTFGTSNKVGVDLSVPYYFNLAPNYDDTLTLRYMGLRGLQMRNETRYVTPTYRGITYLEYLPNDQVEQRSRYAGTIRHDHNFGDGWAGNINFAGISDPKYFTDLSTRLTLTSTVNIPRQASLTYGGGGWWNASAMLQSFQTLPDTLTGVRSEPYKRLPQLTLNALRPELPGGTTFHLASEFVSFSHPTQTEGRRLTLYPQLSLPLQTSAFYVTPKIGVHATRYDIDYRGTPTGDTGQSRSLPIFSVDSGVTFERDTSFGGRDYIQTLEPRVYYLYVPYTDQSKIPNFDSGFYDFNFAQIFAENVYTGGDRISNANQVTTALQSRLIDPNTGAETVRAALGQRYYLVDQRVALADGAPMRTGKQADLLAAFSATFMPKFQFDTAWQYNPRDNWTERFNVGVRFQPAYARAVSVSWRYKHNYSTDPKSPDGFRDLDISGQWPLWGNLYGVARYNRNLRDHRLTQGIAGIEYNAGCWVFRGVVQQLVTTSTDVNRSFFFQLEFNGAGSIGSSPLTMLKRNVPGYGKINEGSTPYVGSDDDEF</sequence>
<evidence type="ECO:0000259" key="6">
    <source>
        <dbReference type="Pfam" id="PF03968"/>
    </source>
</evidence>
<feature type="domain" description="Organic solvent tolerance-like N-terminal" evidence="6">
    <location>
        <begin position="111"/>
        <end position="181"/>
    </location>
</feature>
<proteinExistence type="inferred from homology"/>
<dbReference type="Proteomes" id="UP001157167">
    <property type="component" value="Unassembled WGS sequence"/>
</dbReference>
<evidence type="ECO:0000313" key="8">
    <source>
        <dbReference type="EMBL" id="GLT24390.1"/>
    </source>
</evidence>
<keyword evidence="9" id="KW-1185">Reference proteome</keyword>
<dbReference type="RefSeq" id="WP_284189549.1">
    <property type="nucleotide sequence ID" value="NZ_BSPX01000089.1"/>
</dbReference>
<feature type="signal peptide" evidence="4">
    <location>
        <begin position="1"/>
        <end position="23"/>
    </location>
</feature>
<feature type="compositionally biased region" description="Low complexity" evidence="5">
    <location>
        <begin position="58"/>
        <end position="78"/>
    </location>
</feature>
<evidence type="ECO:0000256" key="4">
    <source>
        <dbReference type="HAMAP-Rule" id="MF_01411"/>
    </source>
</evidence>
<evidence type="ECO:0000256" key="3">
    <source>
        <dbReference type="ARBA" id="ARBA00023237"/>
    </source>
</evidence>
<dbReference type="Pfam" id="PF04453">
    <property type="entry name" value="LptD"/>
    <property type="match status" value="1"/>
</dbReference>
<protein>
    <recommendedName>
        <fullName evidence="4">LPS-assembly protein LptD</fullName>
    </recommendedName>
</protein>
<accession>A0ABQ6FIC0</accession>
<dbReference type="EMBL" id="BSPX01000089">
    <property type="protein sequence ID" value="GLT24390.1"/>
    <property type="molecule type" value="Genomic_DNA"/>
</dbReference>
<comment type="caution">
    <text evidence="8">The sequence shown here is derived from an EMBL/GenBank/DDBJ whole genome shotgun (WGS) entry which is preliminary data.</text>
</comment>
<feature type="chain" id="PRO_5044900790" description="LPS-assembly protein LptD" evidence="4">
    <location>
        <begin position="24"/>
        <end position="841"/>
    </location>
</feature>
<comment type="similarity">
    <text evidence="4">Belongs to the LptD family.</text>
</comment>
<comment type="subcellular location">
    <subcellularLocation>
        <location evidence="4">Cell outer membrane</location>
    </subcellularLocation>
</comment>
<dbReference type="InterPro" id="IPR020889">
    <property type="entry name" value="LipoPS_assembly_LptD"/>
</dbReference>
<keyword evidence="3 4" id="KW-0998">Cell outer membrane</keyword>
<reference evidence="9" key="1">
    <citation type="journal article" date="2019" name="Int. J. Syst. Evol. Microbiol.">
        <title>The Global Catalogue of Microorganisms (GCM) 10K type strain sequencing project: providing services to taxonomists for standard genome sequencing and annotation.</title>
        <authorList>
            <consortium name="The Broad Institute Genomics Platform"/>
            <consortium name="The Broad Institute Genome Sequencing Center for Infectious Disease"/>
            <person name="Wu L."/>
            <person name="Ma J."/>
        </authorList>
    </citation>
    <scope>NUCLEOTIDE SEQUENCE [LARGE SCALE GENOMIC DNA]</scope>
    <source>
        <strain evidence="9">NBRC 102407</strain>
    </source>
</reference>
<dbReference type="InterPro" id="IPR050218">
    <property type="entry name" value="LptD"/>
</dbReference>
<dbReference type="PANTHER" id="PTHR30189">
    <property type="entry name" value="LPS-ASSEMBLY PROTEIN"/>
    <property type="match status" value="1"/>
</dbReference>
<evidence type="ECO:0000256" key="1">
    <source>
        <dbReference type="ARBA" id="ARBA00022729"/>
    </source>
</evidence>
<dbReference type="Pfam" id="PF03968">
    <property type="entry name" value="LptD_N"/>
    <property type="match status" value="1"/>
</dbReference>
<keyword evidence="1 4" id="KW-0732">Signal</keyword>
<keyword evidence="2 4" id="KW-0472">Membrane</keyword>
<comment type="function">
    <text evidence="4">Together with LptE, is involved in the assembly of lipopolysaccharide (LPS) at the surface of the outer membrane.</text>
</comment>
<name>A0ABQ6FIC0_9RHOO</name>
<dbReference type="InterPro" id="IPR005653">
    <property type="entry name" value="OstA-like_N"/>
</dbReference>
<dbReference type="InterPro" id="IPR007543">
    <property type="entry name" value="LptD_C"/>
</dbReference>
<gene>
    <name evidence="4 8" type="primary">lptD</name>
    <name evidence="8" type="ORF">GCM10007933_38690</name>
</gene>
<evidence type="ECO:0000256" key="2">
    <source>
        <dbReference type="ARBA" id="ARBA00023136"/>
    </source>
</evidence>
<feature type="region of interest" description="Disordered" evidence="5">
    <location>
        <begin position="58"/>
        <end position="88"/>
    </location>
</feature>
<evidence type="ECO:0000259" key="7">
    <source>
        <dbReference type="Pfam" id="PF04453"/>
    </source>
</evidence>
<comment type="subunit">
    <text evidence="4">Component of the lipopolysaccharide transport and assembly complex. Interacts with LptE and LptA.</text>
</comment>
<feature type="domain" description="LptD C-terminal" evidence="7">
    <location>
        <begin position="372"/>
        <end position="743"/>
    </location>
</feature>
<comment type="caution">
    <text evidence="4">Lacks conserved residue(s) required for the propagation of feature annotation.</text>
</comment>
<evidence type="ECO:0000313" key="9">
    <source>
        <dbReference type="Proteomes" id="UP001157167"/>
    </source>
</evidence>